<dbReference type="Pfam" id="PF03235">
    <property type="entry name" value="GmrSD_N"/>
    <property type="match status" value="1"/>
</dbReference>
<dbReference type="EMBL" id="FQVT01000011">
    <property type="protein sequence ID" value="SHG40196.1"/>
    <property type="molecule type" value="Genomic_DNA"/>
</dbReference>
<dbReference type="AlphaFoldDB" id="A0A1M5JHW5"/>
<gene>
    <name evidence="2" type="ORF">SAMN05444483_11114</name>
</gene>
<accession>A0A1M5JHW5</accession>
<proteinExistence type="predicted"/>
<feature type="domain" description="GmrSD restriction endonucleases N-terminal" evidence="1">
    <location>
        <begin position="54"/>
        <end position="200"/>
    </location>
</feature>
<protein>
    <recommendedName>
        <fullName evidence="1">GmrSD restriction endonucleases N-terminal domain-containing protein</fullName>
    </recommendedName>
</protein>
<dbReference type="PANTHER" id="PTHR39639">
    <property type="entry name" value="CHROMOSOME 16, WHOLE GENOME SHOTGUN SEQUENCE"/>
    <property type="match status" value="1"/>
</dbReference>
<reference evidence="3" key="1">
    <citation type="submission" date="2016-11" db="EMBL/GenBank/DDBJ databases">
        <authorList>
            <person name="Varghese N."/>
            <person name="Submissions S."/>
        </authorList>
    </citation>
    <scope>NUCLEOTIDE SEQUENCE [LARGE SCALE GENOMIC DNA]</scope>
    <source>
        <strain evidence="3">DSM 24579</strain>
    </source>
</reference>
<organism evidence="2 3">
    <name type="scientific">Salegentibacter echinorum</name>
    <dbReference type="NCBI Taxonomy" id="1073325"/>
    <lineage>
        <taxon>Bacteria</taxon>
        <taxon>Pseudomonadati</taxon>
        <taxon>Bacteroidota</taxon>
        <taxon>Flavobacteriia</taxon>
        <taxon>Flavobacteriales</taxon>
        <taxon>Flavobacteriaceae</taxon>
        <taxon>Salegentibacter</taxon>
    </lineage>
</organism>
<evidence type="ECO:0000313" key="3">
    <source>
        <dbReference type="Proteomes" id="UP000183945"/>
    </source>
</evidence>
<evidence type="ECO:0000259" key="1">
    <source>
        <dbReference type="Pfam" id="PF03235"/>
    </source>
</evidence>
<dbReference type="InterPro" id="IPR004919">
    <property type="entry name" value="GmrSD_N"/>
</dbReference>
<dbReference type="OrthoDB" id="9764212at2"/>
<sequence>MNNELYENEKVDLFQEPAGNETKLTNEQINEKYKKGEVRIITEQARYPLNTIVNLVNSEDYILNPEFQRRHRWDGTRKSKLIESFIMNVPIPPIFLYEREYSVYEVMDGLQRLTAISQFYEDKFALQDLVEWKELNGLKYSQLPEQIRKGIDRRYISSIILLQETAKSESEANRLKQLVFERINSGGEKLKAQEIRNALFPGGLNDLTISLSRNVYFCKLWNIPEPDETELTTGQARQEVIEDKYFKDMSDAELVLRFFAYRQIDQWQGNTMEYFLDEFLKKGNEQFDESVLNNLKKLFNDTIEFAYELFDEKAFWLHRSRENKWFHYERPTKILYDPMMQVLANNLDKKSEILAKKSQIIDGLADFHKSQYDSFKGRDTNKTKVLERIEVLNKYLNSFINA</sequence>
<dbReference type="STRING" id="1073325.SAMN05444483_11114"/>
<keyword evidence="3" id="KW-1185">Reference proteome</keyword>
<name>A0A1M5JHW5_SALEC</name>
<dbReference type="RefSeq" id="WP_072880655.1">
    <property type="nucleotide sequence ID" value="NZ_FQVT01000011.1"/>
</dbReference>
<dbReference type="Proteomes" id="UP000183945">
    <property type="component" value="Unassembled WGS sequence"/>
</dbReference>
<dbReference type="PANTHER" id="PTHR39639:SF1">
    <property type="entry name" value="DUF262 DOMAIN-CONTAINING PROTEIN"/>
    <property type="match status" value="1"/>
</dbReference>
<evidence type="ECO:0000313" key="2">
    <source>
        <dbReference type="EMBL" id="SHG40196.1"/>
    </source>
</evidence>